<sequence length="180" mass="19257">MTGKHFMRRLSITAMAGVALIVGLVGPAQAASNNWNILSGVNFSLCLDIYGAAPIGPGSNVQVYSCHEGYNANQRWSFLADGTIRSKVDNNLCLDIYAPTGWVGSGSNVQVYTCKAGDNANQRWYRPGDGTIHSEADHGLCLDIFAPNGSSIGDGSNVQVYVCHGGYNANQKWVLNPVIF</sequence>
<evidence type="ECO:0000313" key="4">
    <source>
        <dbReference type="Proteomes" id="UP000295680"/>
    </source>
</evidence>
<feature type="signal peptide" evidence="1">
    <location>
        <begin position="1"/>
        <end position="30"/>
    </location>
</feature>
<protein>
    <submittedName>
        <fullName evidence="3">Ricin-type beta-trefoil lectin protein</fullName>
    </submittedName>
</protein>
<dbReference type="InterPro" id="IPR035992">
    <property type="entry name" value="Ricin_B-like_lectins"/>
</dbReference>
<reference evidence="3 4" key="1">
    <citation type="submission" date="2019-03" db="EMBL/GenBank/DDBJ databases">
        <title>Genomic Encyclopedia of Type Strains, Phase IV (KMG-IV): sequencing the most valuable type-strain genomes for metagenomic binning, comparative biology and taxonomic classification.</title>
        <authorList>
            <person name="Goeker M."/>
        </authorList>
    </citation>
    <scope>NUCLEOTIDE SEQUENCE [LARGE SCALE GENOMIC DNA]</scope>
    <source>
        <strain evidence="3 4">DSM 45934</strain>
    </source>
</reference>
<keyword evidence="3" id="KW-0430">Lectin</keyword>
<evidence type="ECO:0000259" key="2">
    <source>
        <dbReference type="SMART" id="SM00458"/>
    </source>
</evidence>
<dbReference type="OrthoDB" id="5958808at2"/>
<dbReference type="SMART" id="SM00458">
    <property type="entry name" value="RICIN"/>
    <property type="match status" value="1"/>
</dbReference>
<dbReference type="AlphaFoldDB" id="A0A4R2JFT8"/>
<feature type="domain" description="Ricin B lectin" evidence="2">
    <location>
        <begin position="34"/>
        <end position="176"/>
    </location>
</feature>
<evidence type="ECO:0000313" key="3">
    <source>
        <dbReference type="EMBL" id="TCO55728.1"/>
    </source>
</evidence>
<evidence type="ECO:0000256" key="1">
    <source>
        <dbReference type="SAM" id="SignalP"/>
    </source>
</evidence>
<dbReference type="RefSeq" id="WP_132121773.1">
    <property type="nucleotide sequence ID" value="NZ_SLWS01000007.1"/>
</dbReference>
<organism evidence="3 4">
    <name type="scientific">Actinocrispum wychmicini</name>
    <dbReference type="NCBI Taxonomy" id="1213861"/>
    <lineage>
        <taxon>Bacteria</taxon>
        <taxon>Bacillati</taxon>
        <taxon>Actinomycetota</taxon>
        <taxon>Actinomycetes</taxon>
        <taxon>Pseudonocardiales</taxon>
        <taxon>Pseudonocardiaceae</taxon>
        <taxon>Actinocrispum</taxon>
    </lineage>
</organism>
<dbReference type="Pfam" id="PF00652">
    <property type="entry name" value="Ricin_B_lectin"/>
    <property type="match status" value="1"/>
</dbReference>
<proteinExistence type="predicted"/>
<accession>A0A4R2JFT8</accession>
<dbReference type="InterPro" id="IPR000772">
    <property type="entry name" value="Ricin_B_lectin"/>
</dbReference>
<comment type="caution">
    <text evidence="3">The sequence shown here is derived from an EMBL/GenBank/DDBJ whole genome shotgun (WGS) entry which is preliminary data.</text>
</comment>
<dbReference type="SUPFAM" id="SSF50370">
    <property type="entry name" value="Ricin B-like lectins"/>
    <property type="match status" value="1"/>
</dbReference>
<dbReference type="PROSITE" id="PS50231">
    <property type="entry name" value="RICIN_B_LECTIN"/>
    <property type="match status" value="1"/>
</dbReference>
<name>A0A4R2JFT8_9PSEU</name>
<dbReference type="Proteomes" id="UP000295680">
    <property type="component" value="Unassembled WGS sequence"/>
</dbReference>
<gene>
    <name evidence="3" type="ORF">EV192_107151</name>
</gene>
<dbReference type="EMBL" id="SLWS01000007">
    <property type="protein sequence ID" value="TCO55728.1"/>
    <property type="molecule type" value="Genomic_DNA"/>
</dbReference>
<dbReference type="Gene3D" id="2.80.10.50">
    <property type="match status" value="2"/>
</dbReference>
<keyword evidence="4" id="KW-1185">Reference proteome</keyword>
<feature type="chain" id="PRO_5020430972" evidence="1">
    <location>
        <begin position="31"/>
        <end position="180"/>
    </location>
</feature>
<keyword evidence="1" id="KW-0732">Signal</keyword>
<dbReference type="GO" id="GO:0030246">
    <property type="term" value="F:carbohydrate binding"/>
    <property type="evidence" value="ECO:0007669"/>
    <property type="project" value="UniProtKB-KW"/>
</dbReference>